<dbReference type="PANTHER" id="PTHR34613:SF1">
    <property type="entry name" value="SLL6017 PROTEIN"/>
    <property type="match status" value="1"/>
</dbReference>
<accession>A0A4E0QK25</accession>
<comment type="caution">
    <text evidence="1">The sequence shown here is derived from an EMBL/GenBank/DDBJ whole genome shotgun (WGS) entry which is preliminary data.</text>
</comment>
<gene>
    <name evidence="1" type="ORF">PN36_30755</name>
</gene>
<name>A0A4E0QK25_9GAMM</name>
<protein>
    <recommendedName>
        <fullName evidence="3">Transposase (putative) YhgA-like domain-containing protein</fullName>
    </recommendedName>
</protein>
<organism evidence="1 2">
    <name type="scientific">Candidatus Thiomargarita nelsonii</name>
    <dbReference type="NCBI Taxonomy" id="1003181"/>
    <lineage>
        <taxon>Bacteria</taxon>
        <taxon>Pseudomonadati</taxon>
        <taxon>Pseudomonadota</taxon>
        <taxon>Gammaproteobacteria</taxon>
        <taxon>Thiotrichales</taxon>
        <taxon>Thiotrichaceae</taxon>
        <taxon>Thiomargarita</taxon>
    </lineage>
</organism>
<evidence type="ECO:0008006" key="3">
    <source>
        <dbReference type="Google" id="ProtNLM"/>
    </source>
</evidence>
<dbReference type="AlphaFoldDB" id="A0A4E0QK25"/>
<dbReference type="EMBL" id="JSZA02000233">
    <property type="protein sequence ID" value="TGN99939.1"/>
    <property type="molecule type" value="Genomic_DNA"/>
</dbReference>
<evidence type="ECO:0000313" key="1">
    <source>
        <dbReference type="EMBL" id="TGN99939.1"/>
    </source>
</evidence>
<evidence type="ECO:0000313" key="2">
    <source>
        <dbReference type="Proteomes" id="UP000030428"/>
    </source>
</evidence>
<proteinExistence type="predicted"/>
<dbReference type="Proteomes" id="UP000030428">
    <property type="component" value="Unassembled WGS sequence"/>
</dbReference>
<reference evidence="1 2" key="1">
    <citation type="journal article" date="2016" name="Front. Microbiol.">
        <title>Single-Cell (Meta-)Genomics of a Dimorphic Candidatus Thiomargarita nelsonii Reveals Genomic Plasticity.</title>
        <authorList>
            <person name="Flood B.E."/>
            <person name="Fliss P."/>
            <person name="Jones D.S."/>
            <person name="Dick G.J."/>
            <person name="Jain S."/>
            <person name="Kaster A.K."/>
            <person name="Winkel M."/>
            <person name="Mussmann M."/>
            <person name="Bailey J."/>
        </authorList>
    </citation>
    <scope>NUCLEOTIDE SEQUENCE [LARGE SCALE GENOMIC DNA]</scope>
    <source>
        <strain evidence="1">Hydrate Ridge</strain>
    </source>
</reference>
<sequence length="304" mass="34401">MFSKMAATDSPLKRLITTFINDFAEWLLKSEVAFVTPQNIELHAHSDPIRADQIFTVKLADGRSVILHIEFQGRRSDVPMPLRELDSLSRLALKFRDLEIYSVVFYVGNSAGRHDTGSHEIKNPTGGLTLSWQYKVIRLWKMNAQELIDVGKPALLGLIGQTQITEPEVLLPKVVSMVKTVPDAEMQKRLLSETMLLINDEEILTMLENLIEADEVLEETPLMRRLRTQGYEEGVEKGGLNKSRHDILKIVGLRFKPQSSLYQQIEQQLALITNGTMLDILLTTAVRCETITDFQKTLANVSQT</sequence>
<keyword evidence="2" id="KW-1185">Reference proteome</keyword>
<dbReference type="PANTHER" id="PTHR34613">
    <property type="entry name" value="SLL0800 PROTEIN"/>
    <property type="match status" value="1"/>
</dbReference>